<dbReference type="STRING" id="1795632.TH606_06370"/>
<evidence type="ECO:0000256" key="3">
    <source>
        <dbReference type="HAMAP-Rule" id="MF_00023"/>
    </source>
</evidence>
<dbReference type="EMBL" id="LSFI01000027">
    <property type="protein sequence ID" value="OAG27511.1"/>
    <property type="molecule type" value="Genomic_DNA"/>
</dbReference>
<dbReference type="PANTHER" id="PTHR30308">
    <property type="entry name" value="TMRNA-BINDING COMPONENT OF TRANS-TRANSLATION TAGGING COMPLEX"/>
    <property type="match status" value="1"/>
</dbReference>
<evidence type="ECO:0000256" key="1">
    <source>
        <dbReference type="ARBA" id="ARBA00022490"/>
    </source>
</evidence>
<reference evidence="4 5" key="1">
    <citation type="submission" date="2016-02" db="EMBL/GenBank/DDBJ databases">
        <title>Draft genome sequence of Thermodesulfatator sp. S606.</title>
        <authorList>
            <person name="Lai Q."/>
            <person name="Cao J."/>
            <person name="Dupont S."/>
            <person name="Shao Z."/>
            <person name="Jebbar M."/>
            <person name="Alain K."/>
        </authorList>
    </citation>
    <scope>NUCLEOTIDE SEQUENCE [LARGE SCALE GENOMIC DNA]</scope>
    <source>
        <strain evidence="4 5">S606</strain>
    </source>
</reference>
<dbReference type="Pfam" id="PF01668">
    <property type="entry name" value="SmpB"/>
    <property type="match status" value="1"/>
</dbReference>
<evidence type="ECO:0000256" key="2">
    <source>
        <dbReference type="ARBA" id="ARBA00022884"/>
    </source>
</evidence>
<sequence length="151" mass="17857">MEKTVCTNKKARHLYDIEETLEAGMVLLGPEVKSLRLGRANLVDSFARIKDGEVYLYNVHISPYPFSREAQLIDPTRTRKLLLKKQEIRRLLGKVQQKGYTLIPLRIYFRDGKAKVELALAKGKKVYDRRETIRRRDVERELRRRYKGRIK</sequence>
<dbReference type="HAMAP" id="MF_00023">
    <property type="entry name" value="SmpB"/>
    <property type="match status" value="1"/>
</dbReference>
<dbReference type="OrthoDB" id="9805462at2"/>
<keyword evidence="2 3" id="KW-0694">RNA-binding</keyword>
<dbReference type="GO" id="GO:0070929">
    <property type="term" value="P:trans-translation"/>
    <property type="evidence" value="ECO:0007669"/>
    <property type="project" value="UniProtKB-UniRule"/>
</dbReference>
<organism evidence="4 5">
    <name type="scientific">Thermodesulfatator autotrophicus</name>
    <dbReference type="NCBI Taxonomy" id="1795632"/>
    <lineage>
        <taxon>Bacteria</taxon>
        <taxon>Pseudomonadati</taxon>
        <taxon>Thermodesulfobacteriota</taxon>
        <taxon>Thermodesulfobacteria</taxon>
        <taxon>Thermodesulfobacteriales</taxon>
        <taxon>Thermodesulfatatoraceae</taxon>
        <taxon>Thermodesulfatator</taxon>
    </lineage>
</organism>
<comment type="caution">
    <text evidence="4">The sequence shown here is derived from an EMBL/GenBank/DDBJ whole genome shotgun (WGS) entry which is preliminary data.</text>
</comment>
<dbReference type="InterPro" id="IPR000037">
    <property type="entry name" value="SsrA-bd_prot"/>
</dbReference>
<comment type="similarity">
    <text evidence="3">Belongs to the SmpB family.</text>
</comment>
<proteinExistence type="inferred from homology"/>
<dbReference type="InterPro" id="IPR020081">
    <property type="entry name" value="SsrA-bd_prot_CS"/>
</dbReference>
<dbReference type="RefSeq" id="WP_068542111.1">
    <property type="nucleotide sequence ID" value="NZ_LSFI01000027.1"/>
</dbReference>
<keyword evidence="5" id="KW-1185">Reference proteome</keyword>
<comment type="function">
    <text evidence="3">Required for rescue of stalled ribosomes mediated by trans-translation. Binds to transfer-messenger RNA (tmRNA), required for stable association of tmRNA with ribosomes. tmRNA and SmpB together mimic tRNA shape, replacing the anticodon stem-loop with SmpB. tmRNA is encoded by the ssrA gene; the 2 termini fold to resemble tRNA(Ala) and it encodes a 'tag peptide', a short internal open reading frame. During trans-translation Ala-aminoacylated tmRNA acts like a tRNA, entering the A-site of stalled ribosomes, displacing the stalled mRNA. The ribosome then switches to translate the ORF on the tmRNA; the nascent peptide is terminated with the 'tag peptide' encoded by the tmRNA and targeted for degradation. The ribosome is freed to recommence translation, which seems to be the essential function of trans-translation.</text>
</comment>
<name>A0A177E7P1_9BACT</name>
<dbReference type="AlphaFoldDB" id="A0A177E7P1"/>
<dbReference type="GO" id="GO:0003723">
    <property type="term" value="F:RNA binding"/>
    <property type="evidence" value="ECO:0007669"/>
    <property type="project" value="UniProtKB-UniRule"/>
</dbReference>
<dbReference type="SUPFAM" id="SSF74982">
    <property type="entry name" value="Small protein B (SmpB)"/>
    <property type="match status" value="1"/>
</dbReference>
<accession>A0A177E7P1</accession>
<keyword evidence="1 3" id="KW-0963">Cytoplasm</keyword>
<dbReference type="GO" id="GO:0070930">
    <property type="term" value="P:trans-translation-dependent protein tagging"/>
    <property type="evidence" value="ECO:0007669"/>
    <property type="project" value="TreeGrafter"/>
</dbReference>
<dbReference type="InterPro" id="IPR023620">
    <property type="entry name" value="SmpB"/>
</dbReference>
<protein>
    <recommendedName>
        <fullName evidence="3">SsrA-binding protein</fullName>
    </recommendedName>
    <alternativeName>
        <fullName evidence="3">Small protein B</fullName>
    </alternativeName>
</protein>
<dbReference type="CDD" id="cd09294">
    <property type="entry name" value="SmpB"/>
    <property type="match status" value="1"/>
</dbReference>
<dbReference type="NCBIfam" id="NF003843">
    <property type="entry name" value="PRK05422.1"/>
    <property type="match status" value="1"/>
</dbReference>
<comment type="subcellular location">
    <subcellularLocation>
        <location evidence="3">Cytoplasm</location>
    </subcellularLocation>
    <text evidence="3">The tmRNA-SmpB complex associates with stalled 70S ribosomes.</text>
</comment>
<gene>
    <name evidence="3" type="primary">smpB</name>
    <name evidence="4" type="ORF">TH606_06370</name>
</gene>
<dbReference type="GO" id="GO:0005829">
    <property type="term" value="C:cytosol"/>
    <property type="evidence" value="ECO:0007669"/>
    <property type="project" value="TreeGrafter"/>
</dbReference>
<evidence type="ECO:0000313" key="5">
    <source>
        <dbReference type="Proteomes" id="UP000076964"/>
    </source>
</evidence>
<dbReference type="PROSITE" id="PS01317">
    <property type="entry name" value="SSRP"/>
    <property type="match status" value="1"/>
</dbReference>
<evidence type="ECO:0000313" key="4">
    <source>
        <dbReference type="EMBL" id="OAG27511.1"/>
    </source>
</evidence>
<dbReference type="Gene3D" id="2.40.280.10">
    <property type="match status" value="1"/>
</dbReference>
<dbReference type="Proteomes" id="UP000076964">
    <property type="component" value="Unassembled WGS sequence"/>
</dbReference>
<dbReference type="NCBIfam" id="TIGR00086">
    <property type="entry name" value="smpB"/>
    <property type="match status" value="1"/>
</dbReference>
<dbReference type="PANTHER" id="PTHR30308:SF2">
    <property type="entry name" value="SSRA-BINDING PROTEIN"/>
    <property type="match status" value="1"/>
</dbReference>